<comment type="subunit">
    <text evidence="4">Homodimer.</text>
</comment>
<dbReference type="PROSITE" id="PS00692">
    <property type="entry name" value="NIFH_FRXC_2"/>
    <property type="match status" value="1"/>
</dbReference>
<dbReference type="GO" id="GO:0051539">
    <property type="term" value="F:4 iron, 4 sulfur cluster binding"/>
    <property type="evidence" value="ECO:0007669"/>
    <property type="project" value="UniProtKB-KW"/>
</dbReference>
<evidence type="ECO:0000256" key="2">
    <source>
        <dbReference type="ARBA" id="ARBA00002234"/>
    </source>
</evidence>
<evidence type="ECO:0000313" key="21">
    <source>
        <dbReference type="EMBL" id="RHC10843.1"/>
    </source>
</evidence>
<dbReference type="Proteomes" id="UP000284742">
    <property type="component" value="Unassembled WGS sequence"/>
</dbReference>
<evidence type="ECO:0000313" key="20">
    <source>
        <dbReference type="EMBL" id="RHA67039.1"/>
    </source>
</evidence>
<evidence type="ECO:0000313" key="17">
    <source>
        <dbReference type="EMBL" id="RGO54736.1"/>
    </source>
</evidence>
<evidence type="ECO:0000313" key="28">
    <source>
        <dbReference type="Proteomes" id="UP000285642"/>
    </source>
</evidence>
<keyword evidence="6 12" id="KW-0479">Metal-binding</keyword>
<dbReference type="CDD" id="cd02040">
    <property type="entry name" value="NifH"/>
    <property type="match status" value="1"/>
</dbReference>
<comment type="catalytic activity">
    <reaction evidence="11">
        <text>N2 + 8 reduced [2Fe-2S]-[ferredoxin] + 16 ATP + 16 H2O = H2 + 8 oxidized [2Fe-2S]-[ferredoxin] + 2 NH4(+) + 16 ADP + 16 phosphate + 6 H(+)</text>
        <dbReference type="Rhea" id="RHEA:21448"/>
        <dbReference type="Rhea" id="RHEA-COMP:10000"/>
        <dbReference type="Rhea" id="RHEA-COMP:10001"/>
        <dbReference type="ChEBI" id="CHEBI:15377"/>
        <dbReference type="ChEBI" id="CHEBI:15378"/>
        <dbReference type="ChEBI" id="CHEBI:17997"/>
        <dbReference type="ChEBI" id="CHEBI:18276"/>
        <dbReference type="ChEBI" id="CHEBI:28938"/>
        <dbReference type="ChEBI" id="CHEBI:30616"/>
        <dbReference type="ChEBI" id="CHEBI:33737"/>
        <dbReference type="ChEBI" id="CHEBI:33738"/>
        <dbReference type="ChEBI" id="CHEBI:43474"/>
        <dbReference type="ChEBI" id="CHEBI:456216"/>
        <dbReference type="EC" id="1.18.6.1"/>
    </reaction>
</comment>
<comment type="similarity">
    <text evidence="3 12">Belongs to the NifH/BchL/ChlL family.</text>
</comment>
<reference evidence="22 23" key="1">
    <citation type="submission" date="2018-08" db="EMBL/GenBank/DDBJ databases">
        <title>A genome reference for cultivated species of the human gut microbiota.</title>
        <authorList>
            <person name="Zou Y."/>
            <person name="Xue W."/>
            <person name="Luo G."/>
        </authorList>
    </citation>
    <scope>NUCLEOTIDE SEQUENCE [LARGE SCALE GENOMIC DNA]</scope>
    <source>
        <strain evidence="19 26">AF12-11</strain>
        <strain evidence="18 29">AF21-25</strain>
        <strain evidence="21 27">AM37-5</strain>
        <strain evidence="20 28">AM42-8</strain>
        <strain evidence="17 24">OM02-12</strain>
        <strain evidence="16 23">OM03-2</strain>
        <strain evidence="15 25">TF11-11</strain>
        <strain evidence="14 22">TM09-19AC</strain>
    </source>
</reference>
<dbReference type="EMBL" id="QRVU01000031">
    <property type="protein sequence ID" value="RGS70480.1"/>
    <property type="molecule type" value="Genomic_DNA"/>
</dbReference>
<dbReference type="InterPro" id="IPR000392">
    <property type="entry name" value="NifH/frxC"/>
</dbReference>
<dbReference type="InterPro" id="IPR030655">
    <property type="entry name" value="NifH/chlL_CS"/>
</dbReference>
<evidence type="ECO:0000313" key="22">
    <source>
        <dbReference type="Proteomes" id="UP000260664"/>
    </source>
</evidence>
<dbReference type="PANTHER" id="PTHR42864">
    <property type="entry name" value="LIGHT-INDEPENDENT PROTOCHLOROPHYLLIDE REDUCTASE IRON-SULFUR ATP-BINDING PROTEIN"/>
    <property type="match status" value="1"/>
</dbReference>
<dbReference type="EC" id="1.18.6.1" evidence="5"/>
<evidence type="ECO:0000313" key="30">
    <source>
        <dbReference type="Proteomes" id="UP000580130"/>
    </source>
</evidence>
<dbReference type="PANTHER" id="PTHR42864:SF2">
    <property type="entry name" value="LIGHT-INDEPENDENT PROTOCHLOROPHYLLIDE REDUCTASE IRON-SULFUR ATP-BINDING PROTEIN"/>
    <property type="match status" value="1"/>
</dbReference>
<evidence type="ECO:0000313" key="23">
    <source>
        <dbReference type="Proteomes" id="UP000260841"/>
    </source>
</evidence>
<evidence type="ECO:0000313" key="26">
    <source>
        <dbReference type="Proteomes" id="UP000266376"/>
    </source>
</evidence>
<dbReference type="PIRSF" id="PIRSF000363">
    <property type="entry name" value="Nitrogenase_iron"/>
    <property type="match status" value="1"/>
</dbReference>
<dbReference type="PROSITE" id="PS51026">
    <property type="entry name" value="NIFH_FRXC_3"/>
    <property type="match status" value="1"/>
</dbReference>
<evidence type="ECO:0000256" key="6">
    <source>
        <dbReference type="ARBA" id="ARBA00022723"/>
    </source>
</evidence>
<keyword evidence="8 12" id="KW-0067">ATP-binding</keyword>
<dbReference type="GO" id="GO:0016163">
    <property type="term" value="F:nitrogenase activity"/>
    <property type="evidence" value="ECO:0007669"/>
    <property type="project" value="UniProtKB-EC"/>
</dbReference>
<evidence type="ECO:0000256" key="9">
    <source>
        <dbReference type="ARBA" id="ARBA00023004"/>
    </source>
</evidence>
<evidence type="ECO:0000313" key="18">
    <source>
        <dbReference type="EMBL" id="RGS70480.1"/>
    </source>
</evidence>
<reference evidence="13 30" key="2">
    <citation type="submission" date="2020-04" db="EMBL/GenBank/DDBJ databases">
        <authorList>
            <person name="Hitch T.C.A."/>
            <person name="Wylensek D."/>
            <person name="Clavel T."/>
        </authorList>
    </citation>
    <scope>NUCLEOTIDE SEQUENCE [LARGE SCALE GENOMIC DNA]</scope>
    <source>
        <strain evidence="13 30">BSM-383-APC-5F</strain>
    </source>
</reference>
<evidence type="ECO:0000313" key="19">
    <source>
        <dbReference type="EMBL" id="RGW55725.1"/>
    </source>
</evidence>
<evidence type="ECO:0000256" key="8">
    <source>
        <dbReference type="ARBA" id="ARBA00022840"/>
    </source>
</evidence>
<evidence type="ECO:0000256" key="11">
    <source>
        <dbReference type="ARBA" id="ARBA00047967"/>
    </source>
</evidence>
<dbReference type="Proteomes" id="UP000285642">
    <property type="component" value="Unassembled WGS sequence"/>
</dbReference>
<evidence type="ECO:0000256" key="1">
    <source>
        <dbReference type="ARBA" id="ARBA00001966"/>
    </source>
</evidence>
<dbReference type="PROSITE" id="PS00746">
    <property type="entry name" value="NIFH_FRXC_1"/>
    <property type="match status" value="1"/>
</dbReference>
<evidence type="ECO:0000256" key="3">
    <source>
        <dbReference type="ARBA" id="ARBA00005504"/>
    </source>
</evidence>
<comment type="function">
    <text evidence="2">The key enzymatic reactions in nitrogen fixation are catalyzed by the nitrogenase complex, which has 2 components: the iron protein and the molybdenum-iron protein.</text>
</comment>
<evidence type="ECO:0000256" key="7">
    <source>
        <dbReference type="ARBA" id="ARBA00022741"/>
    </source>
</evidence>
<evidence type="ECO:0000313" key="29">
    <source>
        <dbReference type="Proteomes" id="UP000285981"/>
    </source>
</evidence>
<dbReference type="Proteomes" id="UP000261055">
    <property type="component" value="Unassembled WGS sequence"/>
</dbReference>
<dbReference type="EMBL" id="QSFS01000016">
    <property type="protein sequence ID" value="RHA67039.1"/>
    <property type="molecule type" value="Genomic_DNA"/>
</dbReference>
<dbReference type="Proteomes" id="UP000285981">
    <property type="component" value="Unassembled WGS sequence"/>
</dbReference>
<evidence type="ECO:0000313" key="16">
    <source>
        <dbReference type="EMBL" id="RGN88319.1"/>
    </source>
</evidence>
<dbReference type="SUPFAM" id="SSF52540">
    <property type="entry name" value="P-loop containing nucleoside triphosphate hydrolases"/>
    <property type="match status" value="1"/>
</dbReference>
<evidence type="ECO:0000256" key="4">
    <source>
        <dbReference type="ARBA" id="ARBA00011738"/>
    </source>
</evidence>
<evidence type="ECO:0000256" key="12">
    <source>
        <dbReference type="RuleBase" id="RU003688"/>
    </source>
</evidence>
<dbReference type="Proteomes" id="UP000260664">
    <property type="component" value="Unassembled WGS sequence"/>
</dbReference>
<dbReference type="EMBL" id="QSVQ01000001">
    <property type="protein sequence ID" value="RGO54736.1"/>
    <property type="molecule type" value="Genomic_DNA"/>
</dbReference>
<dbReference type="GO" id="GO:0005524">
    <property type="term" value="F:ATP binding"/>
    <property type="evidence" value="ECO:0007669"/>
    <property type="project" value="UniProtKB-KW"/>
</dbReference>
<keyword evidence="10 12" id="KW-0411">Iron-sulfur</keyword>
<dbReference type="InterPro" id="IPR027417">
    <property type="entry name" value="P-loop_NTPase"/>
</dbReference>
<evidence type="ECO:0000256" key="5">
    <source>
        <dbReference type="ARBA" id="ARBA00012773"/>
    </source>
</evidence>
<evidence type="ECO:0000313" key="24">
    <source>
        <dbReference type="Proteomes" id="UP000261055"/>
    </source>
</evidence>
<evidence type="ECO:0000313" key="14">
    <source>
        <dbReference type="EMBL" id="RGI83476.1"/>
    </source>
</evidence>
<organism evidence="15 25">
    <name type="scientific">Dorea formicigenerans</name>
    <dbReference type="NCBI Taxonomy" id="39486"/>
    <lineage>
        <taxon>Bacteria</taxon>
        <taxon>Bacillati</taxon>
        <taxon>Bacillota</taxon>
        <taxon>Clostridia</taxon>
        <taxon>Lachnospirales</taxon>
        <taxon>Lachnospiraceae</taxon>
        <taxon>Dorea</taxon>
    </lineage>
</organism>
<dbReference type="EMBL" id="QSVB01000019">
    <property type="protein sequence ID" value="RGN88319.1"/>
    <property type="molecule type" value="Genomic_DNA"/>
</dbReference>
<gene>
    <name evidence="21" type="ORF">DW860_02050</name>
    <name evidence="20" type="ORF">DW924_13035</name>
    <name evidence="19" type="ORF">DWV67_01260</name>
    <name evidence="18" type="ORF">DWX78_07655</name>
    <name evidence="17" type="ORF">DXB12_00100</name>
    <name evidence="16" type="ORF">DXB36_14090</name>
    <name evidence="15" type="ORF">DXD10_00540</name>
    <name evidence="14" type="ORF">DXD84_10770</name>
    <name evidence="13" type="ORF">HF855_04505</name>
</gene>
<name>A0A3E4MLW3_9FIRM</name>
<dbReference type="PRINTS" id="PR00091">
    <property type="entry name" value="NITROGNASEII"/>
</dbReference>
<dbReference type="Proteomes" id="UP000260841">
    <property type="component" value="Unassembled WGS sequence"/>
</dbReference>
<evidence type="ECO:0000256" key="10">
    <source>
        <dbReference type="ARBA" id="ARBA00023014"/>
    </source>
</evidence>
<dbReference type="EMBL" id="QSAJ01000002">
    <property type="protein sequence ID" value="RGW55725.1"/>
    <property type="molecule type" value="Genomic_DNA"/>
</dbReference>
<dbReference type="EMBL" id="JABAFX010000007">
    <property type="protein sequence ID" value="NME56708.1"/>
    <property type="molecule type" value="Genomic_DNA"/>
</dbReference>
<keyword evidence="12" id="KW-0004">4Fe-4S</keyword>
<dbReference type="GO" id="GO:0046872">
    <property type="term" value="F:metal ion binding"/>
    <property type="evidence" value="ECO:0007669"/>
    <property type="project" value="UniProtKB-KW"/>
</dbReference>
<evidence type="ECO:0000313" key="27">
    <source>
        <dbReference type="Proteomes" id="UP000284742"/>
    </source>
</evidence>
<dbReference type="Proteomes" id="UP000580130">
    <property type="component" value="Unassembled WGS sequence"/>
</dbReference>
<dbReference type="GeneID" id="92864205"/>
<proteinExistence type="inferred from homology"/>
<dbReference type="EMBL" id="QSOI01000013">
    <property type="protein sequence ID" value="RGI83476.1"/>
    <property type="molecule type" value="Genomic_DNA"/>
</dbReference>
<dbReference type="EMBL" id="QSHK01000001">
    <property type="protein sequence ID" value="RHC10843.1"/>
    <property type="molecule type" value="Genomic_DNA"/>
</dbReference>
<evidence type="ECO:0000313" key="25">
    <source>
        <dbReference type="Proteomes" id="UP000261208"/>
    </source>
</evidence>
<sequence length="251" mass="27057">MLKIAVYGKGGIGKSTTVSNMAVALAEKGLSVMQIGCDPKADSTIALRDGEPMPAVLDIYNEKKGNVTLKEITRIGYKGVVCVESGGPTPGLGCAGRGIITALEKLKETGAYEVYKPDVVLYDVLGDVVCGGFSMPMRSGYADYVFVVTSGENMSIHAGANIAMALERFQNRGYAKLGGFILNRRNVPREEEKVQELAEDFHSGTIGYLSRSELVMAAEEQKKTLMECYPDSEMADEYRALSEAVLAICKN</sequence>
<dbReference type="Proteomes" id="UP000261208">
    <property type="component" value="Unassembled WGS sequence"/>
</dbReference>
<keyword evidence="7 12" id="KW-0547">Nucleotide-binding</keyword>
<dbReference type="EMBL" id="QSQQ01000001">
    <property type="protein sequence ID" value="RGK50637.1"/>
    <property type="molecule type" value="Genomic_DNA"/>
</dbReference>
<protein>
    <recommendedName>
        <fullName evidence="5">nitrogenase</fullName>
        <ecNumber evidence="5">1.18.6.1</ecNumber>
    </recommendedName>
</protein>
<dbReference type="Proteomes" id="UP000266376">
    <property type="component" value="Unassembled WGS sequence"/>
</dbReference>
<keyword evidence="24" id="KW-1185">Reference proteome</keyword>
<keyword evidence="9 12" id="KW-0408">Iron</keyword>
<dbReference type="RefSeq" id="WP_005332969.1">
    <property type="nucleotide sequence ID" value="NZ_CABJBB010000001.1"/>
</dbReference>
<dbReference type="Gene3D" id="3.40.50.300">
    <property type="entry name" value="P-loop containing nucleotide triphosphate hydrolases"/>
    <property type="match status" value="1"/>
</dbReference>
<accession>A0A3E4MLW3</accession>
<dbReference type="AlphaFoldDB" id="A0A3E4MLW3"/>
<dbReference type="Pfam" id="PF00142">
    <property type="entry name" value="Fer4_NifH"/>
    <property type="match status" value="1"/>
</dbReference>
<comment type="caution">
    <text evidence="15">The sequence shown here is derived from an EMBL/GenBank/DDBJ whole genome shotgun (WGS) entry which is preliminary data.</text>
</comment>
<evidence type="ECO:0000313" key="13">
    <source>
        <dbReference type="EMBL" id="NME56708.1"/>
    </source>
</evidence>
<comment type="cofactor">
    <cofactor evidence="1">
        <name>[4Fe-4S] cluster</name>
        <dbReference type="ChEBI" id="CHEBI:49883"/>
    </cofactor>
</comment>
<evidence type="ECO:0000313" key="15">
    <source>
        <dbReference type="EMBL" id="RGK50637.1"/>
    </source>
</evidence>
<keyword evidence="12" id="KW-0560">Oxidoreductase</keyword>